<dbReference type="Pfam" id="PF16192">
    <property type="entry name" value="PMT_4TMC"/>
    <property type="match status" value="1"/>
</dbReference>
<reference evidence="4 5" key="1">
    <citation type="journal article" date="2015" name="Nature">
        <title>rRNA introns, odd ribosomes, and small enigmatic genomes across a large radiation of phyla.</title>
        <authorList>
            <person name="Brown C.T."/>
            <person name="Hug L.A."/>
            <person name="Thomas B.C."/>
            <person name="Sharon I."/>
            <person name="Castelle C.J."/>
            <person name="Singh A."/>
            <person name="Wilkins M.J."/>
            <person name="Williams K.H."/>
            <person name="Banfield J.F."/>
        </authorList>
    </citation>
    <scope>NUCLEOTIDE SEQUENCE [LARGE SCALE GENOMIC DNA]</scope>
</reference>
<keyword evidence="1" id="KW-0812">Transmembrane</keyword>
<keyword evidence="1 4" id="KW-0328">Glycosyltransferase</keyword>
<feature type="transmembrane region" description="Helical" evidence="1">
    <location>
        <begin position="211"/>
        <end position="233"/>
    </location>
</feature>
<evidence type="ECO:0000259" key="2">
    <source>
        <dbReference type="Pfam" id="PF13231"/>
    </source>
</evidence>
<keyword evidence="1" id="KW-1133">Transmembrane helix</keyword>
<evidence type="ECO:0000313" key="4">
    <source>
        <dbReference type="EMBL" id="KKU61845.1"/>
    </source>
</evidence>
<keyword evidence="1" id="KW-0472">Membrane</keyword>
<comment type="similarity">
    <text evidence="1">Belongs to the glycosyltransferase 39 family.</text>
</comment>
<comment type="caution">
    <text evidence="4">The sequence shown here is derived from an EMBL/GenBank/DDBJ whole genome shotgun (WGS) entry which is preliminary data.</text>
</comment>
<feature type="domain" description="Protein O-mannosyl-transferase C-terminal four TM" evidence="3">
    <location>
        <begin position="242"/>
        <end position="411"/>
    </location>
</feature>
<sequence length="412" mass="47491">MKSFYTKAFWAILTFTLVVRVFRLGIPPAYVFDEVYHVVTVRAHAENNPAGYEWWHEPPEKGTAYDWLHPPLAKLIQAGSVKLLGDNSFAWRFPSALFGTLAVAAVFTLAQALFKNPKLSLLAAAFFSLDGLALTMSRITMNDIFVTTFMLLALTFFYRALKGRTLKHLYLTGIFTGLALATKHSALAIYPIFAVFLLPQLKVLITNPKKLLITVYSLLIIPVVIYFLSYLQFFAQGHSLIDFYHLHQQIYWYQTGLSATHDYQTAALTWPLLARPVWFYVDYAKDTIANIYNLGNPAVFWGGLVAVIYALYRHQRSTIYLLVSYFLLWLPWSFSPRILFLHHYLPALSLLTIIIAWALIDFQKTSPQRGRLLIIYYTTIVVALFLFFYPINTAVHLPKNLVKYWFWLPTWK</sequence>
<dbReference type="Pfam" id="PF13231">
    <property type="entry name" value="PMT_2"/>
    <property type="match status" value="1"/>
</dbReference>
<feature type="domain" description="Glycosyltransferase RgtA/B/C/D-like" evidence="2">
    <location>
        <begin position="69"/>
        <end position="226"/>
    </location>
</feature>
<dbReference type="InterPro" id="IPR038731">
    <property type="entry name" value="RgtA/B/C-like"/>
</dbReference>
<accession>A0A0G1UVV0</accession>
<dbReference type="EMBL" id="LCNT01000001">
    <property type="protein sequence ID" value="KKU61845.1"/>
    <property type="molecule type" value="Genomic_DNA"/>
</dbReference>
<proteinExistence type="inferred from homology"/>
<dbReference type="PATRIC" id="fig|1618371.3.peg.59"/>
<dbReference type="EC" id="2.4.1.-" evidence="1"/>
<feature type="transmembrane region" description="Helical" evidence="1">
    <location>
        <begin position="144"/>
        <end position="161"/>
    </location>
</feature>
<feature type="transmembrane region" description="Helical" evidence="1">
    <location>
        <begin position="173"/>
        <end position="199"/>
    </location>
</feature>
<gene>
    <name evidence="4" type="ORF">UX85_C0001G0059</name>
</gene>
<protein>
    <recommendedName>
        <fullName evidence="1">Polyprenol-phosphate-mannose--protein mannosyltransferase</fullName>
        <ecNumber evidence="1">2.4.1.-</ecNumber>
    </recommendedName>
</protein>
<evidence type="ECO:0000313" key="5">
    <source>
        <dbReference type="Proteomes" id="UP000033860"/>
    </source>
</evidence>
<evidence type="ECO:0000259" key="3">
    <source>
        <dbReference type="Pfam" id="PF16192"/>
    </source>
</evidence>
<evidence type="ECO:0000256" key="1">
    <source>
        <dbReference type="RuleBase" id="RU367007"/>
    </source>
</evidence>
<keyword evidence="1" id="KW-1003">Cell membrane</keyword>
<dbReference type="PANTHER" id="PTHR10050:SF46">
    <property type="entry name" value="PROTEIN O-MANNOSYL-TRANSFERASE 2"/>
    <property type="match status" value="1"/>
</dbReference>
<comment type="pathway">
    <text evidence="1">Protein modification; protein glycosylation.</text>
</comment>
<dbReference type="InterPro" id="IPR027005">
    <property type="entry name" value="PMT-like"/>
</dbReference>
<feature type="transmembrane region" description="Helical" evidence="1">
    <location>
        <begin position="93"/>
        <end position="114"/>
    </location>
</feature>
<name>A0A0G1UVV0_9BACT</name>
<feature type="transmembrane region" description="Helical" evidence="1">
    <location>
        <begin position="341"/>
        <end position="360"/>
    </location>
</feature>
<dbReference type="InterPro" id="IPR032421">
    <property type="entry name" value="PMT_4TMC"/>
</dbReference>
<feature type="transmembrane region" description="Helical" evidence="1">
    <location>
        <begin position="291"/>
        <end position="312"/>
    </location>
</feature>
<dbReference type="UniPathway" id="UPA00378"/>
<dbReference type="GO" id="GO:0005886">
    <property type="term" value="C:plasma membrane"/>
    <property type="evidence" value="ECO:0007669"/>
    <property type="project" value="UniProtKB-SubCell"/>
</dbReference>
<dbReference type="AlphaFoldDB" id="A0A0G1UVV0"/>
<dbReference type="Proteomes" id="UP000033860">
    <property type="component" value="Unassembled WGS sequence"/>
</dbReference>
<dbReference type="GO" id="GO:0004169">
    <property type="term" value="F:dolichyl-phosphate-mannose-protein mannosyltransferase activity"/>
    <property type="evidence" value="ECO:0007669"/>
    <property type="project" value="UniProtKB-UniRule"/>
</dbReference>
<comment type="function">
    <text evidence="1">Protein O-mannosyltransferase that catalyzes the transfer of a single mannose residue from a polyprenol phospho-mannosyl lipidic donor to the hydroxyl group of selected serine and threonine residues in acceptor proteins.</text>
</comment>
<dbReference type="PANTHER" id="PTHR10050">
    <property type="entry name" value="DOLICHYL-PHOSPHATE-MANNOSE--PROTEIN MANNOSYLTRANSFERASE"/>
    <property type="match status" value="1"/>
</dbReference>
<feature type="transmembrane region" description="Helical" evidence="1">
    <location>
        <begin position="372"/>
        <end position="391"/>
    </location>
</feature>
<keyword evidence="1 4" id="KW-0808">Transferase</keyword>
<comment type="subcellular location">
    <subcellularLocation>
        <location evidence="1">Cell membrane</location>
    </subcellularLocation>
</comment>
<organism evidence="4 5">
    <name type="scientific">Candidatus Beckwithbacteria bacterium GW2011_GWB1_47_15</name>
    <dbReference type="NCBI Taxonomy" id="1618371"/>
    <lineage>
        <taxon>Bacteria</taxon>
        <taxon>Candidatus Beckwithiibacteriota</taxon>
    </lineage>
</organism>
<feature type="transmembrane region" description="Helical" evidence="1">
    <location>
        <begin position="319"/>
        <end position="335"/>
    </location>
</feature>